<proteinExistence type="predicted"/>
<sequence length="490" mass="54974">MLQVALFRPHQRQRQAWIDRLRASGYACRFVNDLNRITFELDIVVIDSAVGKWNDYVQLVRDKGVPVVLLVASGAQWEEDKLAALGVVGTVTEDEETDQLFARFFAPNKLEDEELPVSFPQWGKGLVMSTEEVIVSQKLDHADVDEQVGVSTETQIETRGPHNATTFVPLSQRKATRQKAEGSLEQTVQDRPDRHVETPSRMENAEPIGWVEEGEEPEQQQAVTPESSSALPRISRDLPSVVAVFAAKGGVGKTTLLIHLASLLANVGCRVCILDLDLMNGTVASTLQLQPHKTIVDLVRRIDDPKASRACLQQTKMGFSIVAAPSQPGTFKMQREQLLAILRFLKEETDIVLIDTPVHFDALTKLALEQAELQLLMTTDEPASMQSIVRMKPLLSSLLPAPDMYTVWSRFTEILPKEQWRQEIPWPVILELPEDPTISRAVRSGQFIASSPCSPYRLRVKELVDRWMGVEPEHPGKKRNLLARFLSNRT</sequence>
<dbReference type="Gene3D" id="3.40.50.300">
    <property type="entry name" value="P-loop containing nucleotide triphosphate hydrolases"/>
    <property type="match status" value="1"/>
</dbReference>
<dbReference type="RefSeq" id="WP_138197776.1">
    <property type="nucleotide sequence ID" value="NZ_VCIW01000028.1"/>
</dbReference>
<keyword evidence="4" id="KW-1185">Reference proteome</keyword>
<comment type="caution">
    <text evidence="3">The sequence shown here is derived from an EMBL/GenBank/DDBJ whole genome shotgun (WGS) entry which is preliminary data.</text>
</comment>
<dbReference type="GO" id="GO:0009898">
    <property type="term" value="C:cytoplasmic side of plasma membrane"/>
    <property type="evidence" value="ECO:0007669"/>
    <property type="project" value="TreeGrafter"/>
</dbReference>
<dbReference type="GO" id="GO:0005524">
    <property type="term" value="F:ATP binding"/>
    <property type="evidence" value="ECO:0007669"/>
    <property type="project" value="TreeGrafter"/>
</dbReference>
<dbReference type="AlphaFoldDB" id="A0A5R9G5P9"/>
<evidence type="ECO:0000259" key="2">
    <source>
        <dbReference type="SMART" id="SM00382"/>
    </source>
</evidence>
<name>A0A5R9G5P9_9BACL</name>
<organism evidence="3 4">
    <name type="scientific">Paenibacillus antri</name>
    <dbReference type="NCBI Taxonomy" id="2582848"/>
    <lineage>
        <taxon>Bacteria</taxon>
        <taxon>Bacillati</taxon>
        <taxon>Bacillota</taxon>
        <taxon>Bacilli</taxon>
        <taxon>Bacillales</taxon>
        <taxon>Paenibacillaceae</taxon>
        <taxon>Paenibacillus</taxon>
    </lineage>
</organism>
<feature type="domain" description="AAA+ ATPase" evidence="2">
    <location>
        <begin position="239"/>
        <end position="403"/>
    </location>
</feature>
<dbReference type="SUPFAM" id="SSF52540">
    <property type="entry name" value="P-loop containing nucleoside triphosphate hydrolases"/>
    <property type="match status" value="1"/>
</dbReference>
<dbReference type="EMBL" id="VCIW01000028">
    <property type="protein sequence ID" value="TLS48828.1"/>
    <property type="molecule type" value="Genomic_DNA"/>
</dbReference>
<gene>
    <name evidence="3" type="ORF">FE782_28645</name>
</gene>
<dbReference type="GO" id="GO:0051782">
    <property type="term" value="P:negative regulation of cell division"/>
    <property type="evidence" value="ECO:0007669"/>
    <property type="project" value="TreeGrafter"/>
</dbReference>
<dbReference type="InterPro" id="IPR027417">
    <property type="entry name" value="P-loop_NTPase"/>
</dbReference>
<feature type="compositionally biased region" description="Basic and acidic residues" evidence="1">
    <location>
        <begin position="178"/>
        <end position="204"/>
    </location>
</feature>
<evidence type="ECO:0000256" key="1">
    <source>
        <dbReference type="SAM" id="MobiDB-lite"/>
    </source>
</evidence>
<dbReference type="InterPro" id="IPR050625">
    <property type="entry name" value="ParA/MinD_ATPase"/>
</dbReference>
<feature type="region of interest" description="Disordered" evidence="1">
    <location>
        <begin position="152"/>
        <end position="208"/>
    </location>
</feature>
<dbReference type="Proteomes" id="UP000309676">
    <property type="component" value="Unassembled WGS sequence"/>
</dbReference>
<dbReference type="InterPro" id="IPR025669">
    <property type="entry name" value="AAA_dom"/>
</dbReference>
<dbReference type="GO" id="GO:0016887">
    <property type="term" value="F:ATP hydrolysis activity"/>
    <property type="evidence" value="ECO:0007669"/>
    <property type="project" value="TreeGrafter"/>
</dbReference>
<evidence type="ECO:0000313" key="4">
    <source>
        <dbReference type="Proteomes" id="UP000309676"/>
    </source>
</evidence>
<reference evidence="3 4" key="1">
    <citation type="submission" date="2019-05" db="EMBL/GenBank/DDBJ databases">
        <authorList>
            <person name="Narsing Rao M.P."/>
            <person name="Li W.J."/>
        </authorList>
    </citation>
    <scope>NUCLEOTIDE SEQUENCE [LARGE SCALE GENOMIC DNA]</scope>
    <source>
        <strain evidence="3 4">SYSU_K30003</strain>
    </source>
</reference>
<dbReference type="PANTHER" id="PTHR43384">
    <property type="entry name" value="SEPTUM SITE-DETERMINING PROTEIN MIND HOMOLOG, CHLOROPLASTIC-RELATED"/>
    <property type="match status" value="1"/>
</dbReference>
<dbReference type="Pfam" id="PF13614">
    <property type="entry name" value="AAA_31"/>
    <property type="match status" value="1"/>
</dbReference>
<dbReference type="SMART" id="SM00382">
    <property type="entry name" value="AAA"/>
    <property type="match status" value="1"/>
</dbReference>
<feature type="compositionally biased region" description="Polar residues" evidence="1">
    <location>
        <begin position="152"/>
        <end position="169"/>
    </location>
</feature>
<accession>A0A5R9G5P9</accession>
<dbReference type="GO" id="GO:0005829">
    <property type="term" value="C:cytosol"/>
    <property type="evidence" value="ECO:0007669"/>
    <property type="project" value="TreeGrafter"/>
</dbReference>
<protein>
    <recommendedName>
        <fullName evidence="2">AAA+ ATPase domain-containing protein</fullName>
    </recommendedName>
</protein>
<dbReference type="InterPro" id="IPR003593">
    <property type="entry name" value="AAA+_ATPase"/>
</dbReference>
<dbReference type="OrthoDB" id="9794577at2"/>
<evidence type="ECO:0000313" key="3">
    <source>
        <dbReference type="EMBL" id="TLS48828.1"/>
    </source>
</evidence>
<dbReference type="PANTHER" id="PTHR43384:SF13">
    <property type="entry name" value="SLR0110 PROTEIN"/>
    <property type="match status" value="1"/>
</dbReference>